<dbReference type="PANTHER" id="PTHR22773">
    <property type="entry name" value="NADH DEHYDROGENASE"/>
    <property type="match status" value="1"/>
</dbReference>
<name>A0A9N8MX25_9BURK</name>
<dbReference type="EMBL" id="CAJNAS010000011">
    <property type="protein sequence ID" value="CAE6916156.1"/>
    <property type="molecule type" value="Genomic_DNA"/>
</dbReference>
<gene>
    <name evidence="8" type="primary">ndhB_1</name>
    <name evidence="5" type="synonym">nuoN</name>
    <name evidence="8" type="ORF">R70211_04220</name>
</gene>
<feature type="transmembrane region" description="Helical" evidence="5">
    <location>
        <begin position="417"/>
        <end position="440"/>
    </location>
</feature>
<dbReference type="NCBIfam" id="TIGR01770">
    <property type="entry name" value="NDH_I_N"/>
    <property type="match status" value="1"/>
</dbReference>
<evidence type="ECO:0000313" key="9">
    <source>
        <dbReference type="Proteomes" id="UP000675121"/>
    </source>
</evidence>
<dbReference type="GO" id="GO:0008137">
    <property type="term" value="F:NADH dehydrogenase (ubiquinone) activity"/>
    <property type="evidence" value="ECO:0007669"/>
    <property type="project" value="InterPro"/>
</dbReference>
<feature type="transmembrane region" description="Helical" evidence="5">
    <location>
        <begin position="452"/>
        <end position="472"/>
    </location>
</feature>
<comment type="caution">
    <text evidence="8">The sequence shown here is derived from an EMBL/GenBank/DDBJ whole genome shotgun (WGS) entry which is preliminary data.</text>
</comment>
<keyword evidence="9" id="KW-1185">Reference proteome</keyword>
<organism evidence="8 9">
    <name type="scientific">Paraburkholderia domus</name>
    <dbReference type="NCBI Taxonomy" id="2793075"/>
    <lineage>
        <taxon>Bacteria</taxon>
        <taxon>Pseudomonadati</taxon>
        <taxon>Pseudomonadota</taxon>
        <taxon>Betaproteobacteria</taxon>
        <taxon>Burkholderiales</taxon>
        <taxon>Burkholderiaceae</taxon>
        <taxon>Paraburkholderia</taxon>
    </lineage>
</organism>
<evidence type="ECO:0000313" key="8">
    <source>
        <dbReference type="EMBL" id="CAE6916156.1"/>
    </source>
</evidence>
<feature type="transmembrane region" description="Helical" evidence="5">
    <location>
        <begin position="499"/>
        <end position="524"/>
    </location>
</feature>
<feature type="transmembrane region" description="Helical" evidence="5">
    <location>
        <begin position="76"/>
        <end position="97"/>
    </location>
</feature>
<dbReference type="InterPro" id="IPR010096">
    <property type="entry name" value="NADH-Q_OxRdtase_suN/2"/>
</dbReference>
<keyword evidence="5" id="KW-1278">Translocase</keyword>
<evidence type="ECO:0000256" key="3">
    <source>
        <dbReference type="ARBA" id="ARBA00022989"/>
    </source>
</evidence>
<keyword evidence="5" id="KW-0813">Transport</keyword>
<dbReference type="GO" id="GO:0012505">
    <property type="term" value="C:endomembrane system"/>
    <property type="evidence" value="ECO:0007669"/>
    <property type="project" value="UniProtKB-SubCell"/>
</dbReference>
<dbReference type="GO" id="GO:0005886">
    <property type="term" value="C:plasma membrane"/>
    <property type="evidence" value="ECO:0007669"/>
    <property type="project" value="UniProtKB-SubCell"/>
</dbReference>
<dbReference type="Pfam" id="PF00361">
    <property type="entry name" value="Proton_antipo_M"/>
    <property type="match status" value="1"/>
</dbReference>
<comment type="catalytic activity">
    <reaction evidence="5">
        <text>a quinone + NADH + 5 H(+)(in) = a quinol + NAD(+) + 4 H(+)(out)</text>
        <dbReference type="Rhea" id="RHEA:57888"/>
        <dbReference type="ChEBI" id="CHEBI:15378"/>
        <dbReference type="ChEBI" id="CHEBI:24646"/>
        <dbReference type="ChEBI" id="CHEBI:57540"/>
        <dbReference type="ChEBI" id="CHEBI:57945"/>
        <dbReference type="ChEBI" id="CHEBI:132124"/>
    </reaction>
</comment>
<evidence type="ECO:0000256" key="5">
    <source>
        <dbReference type="HAMAP-Rule" id="MF_00445"/>
    </source>
</evidence>
<feature type="transmembrane region" description="Helical" evidence="5">
    <location>
        <begin position="168"/>
        <end position="187"/>
    </location>
</feature>
<feature type="domain" description="NADH:quinone oxidoreductase/Mrp antiporter transmembrane" evidence="7">
    <location>
        <begin position="165"/>
        <end position="466"/>
    </location>
</feature>
<dbReference type="GO" id="GO:0048038">
    <property type="term" value="F:quinone binding"/>
    <property type="evidence" value="ECO:0007669"/>
    <property type="project" value="UniProtKB-KW"/>
</dbReference>
<dbReference type="EC" id="7.1.1.-" evidence="5"/>
<feature type="transmembrane region" description="Helical" evidence="5">
    <location>
        <begin position="339"/>
        <end position="360"/>
    </location>
</feature>
<comment type="function">
    <text evidence="5">NDH-1 shuttles electrons from NADH, via FMN and iron-sulfur (Fe-S) centers, to quinones in the respiratory chain. The immediate electron acceptor for the enzyme in this species is believed to be ubiquinone. Couples the redox reaction to proton translocation (for every two electrons transferred, four hydrogen ions are translocated across the cytoplasmic membrane), and thus conserves the redox energy in a proton gradient.</text>
</comment>
<feature type="transmembrane region" description="Helical" evidence="5">
    <location>
        <begin position="143"/>
        <end position="162"/>
    </location>
</feature>
<proteinExistence type="inferred from homology"/>
<keyword evidence="2 5" id="KW-0812">Transmembrane</keyword>
<protein>
    <recommendedName>
        <fullName evidence="5">NADH-quinone oxidoreductase subunit N</fullName>
        <ecNumber evidence="5">7.1.1.-</ecNumber>
    </recommendedName>
    <alternativeName>
        <fullName evidence="5">NADH dehydrogenase I subunit N</fullName>
    </alternativeName>
    <alternativeName>
        <fullName evidence="5">NDH-1 subunit N</fullName>
    </alternativeName>
</protein>
<dbReference type="Proteomes" id="UP000675121">
    <property type="component" value="Unassembled WGS sequence"/>
</dbReference>
<feature type="transmembrane region" description="Helical" evidence="5">
    <location>
        <begin position="43"/>
        <end position="64"/>
    </location>
</feature>
<dbReference type="InterPro" id="IPR001750">
    <property type="entry name" value="ND/Mrp_TM"/>
</dbReference>
<keyword evidence="5" id="KW-0830">Ubiquinone</keyword>
<feature type="transmembrane region" description="Helical" evidence="5">
    <location>
        <begin position="243"/>
        <end position="269"/>
    </location>
</feature>
<sequence length="530" mass="57195">MAVYHQRIVDAFGAVVTLLLLCRATHRFQRDSPNLVRAIKIMQAAHVLLPDAVVVLGIVIASRVGDFCSEATNRRLTYLIALLSSAVACVGFAIQSFDPHQYYFFSRMIVIDSFASVMKSVVSLGFAVSLVYSRRYLEDRDMFRDHVFLLGMFSLLGQLIMISGNHFLMLYLGLELMSLSLYAMVALRRDVAQSSEAAMKYYVLGALATGFLLYGISMLYGATGSLELNEVLKAVASGHINDAVLLFGVIFIVAGVAFKMGAVPFHMWVPDVYQGAPTAMTLFVGGGPKVAAFAWGLRFLVMGLLPLAAGWQGMLVILAALSMVVGNITGIVQPNVKRMLAYSAIANMGFVLLGLLAGVVDGKTEGAASAYGSATFYSIVYLVTTTGTFGVIMLLARRDFEADMLEDFKGLNQRSPVFAFVMMVMMFSLAGIPPTVGFYAKLAVLEATMNAGLTWLAVLAVITSLFGAFYYLRIVKLMYFDAPQDTTPLPAGAGNRTLLALNGVAVLALGIVPGPLMTVCLQAISHTLPR</sequence>
<accession>A0A9N8MX25</accession>
<feature type="transmembrane region" description="Helical" evidence="5">
    <location>
        <begin position="375"/>
        <end position="396"/>
    </location>
</feature>
<evidence type="ECO:0000256" key="1">
    <source>
        <dbReference type="ARBA" id="ARBA00004127"/>
    </source>
</evidence>
<dbReference type="HAMAP" id="MF_00445">
    <property type="entry name" value="NDH1_NuoN_1"/>
    <property type="match status" value="1"/>
</dbReference>
<dbReference type="AlphaFoldDB" id="A0A9N8MX25"/>
<keyword evidence="5" id="KW-1003">Cell membrane</keyword>
<evidence type="ECO:0000259" key="7">
    <source>
        <dbReference type="Pfam" id="PF00361"/>
    </source>
</evidence>
<evidence type="ECO:0000256" key="4">
    <source>
        <dbReference type="ARBA" id="ARBA00023136"/>
    </source>
</evidence>
<feature type="transmembrane region" description="Helical" evidence="5">
    <location>
        <begin position="199"/>
        <end position="223"/>
    </location>
</feature>
<keyword evidence="5" id="KW-0520">NAD</keyword>
<evidence type="ECO:0000256" key="6">
    <source>
        <dbReference type="RuleBase" id="RU000320"/>
    </source>
</evidence>
<keyword evidence="3 5" id="KW-1133">Transmembrane helix</keyword>
<reference evidence="8" key="1">
    <citation type="submission" date="2021-02" db="EMBL/GenBank/DDBJ databases">
        <authorList>
            <person name="Vanwijnsberghe S."/>
        </authorList>
    </citation>
    <scope>NUCLEOTIDE SEQUENCE</scope>
    <source>
        <strain evidence="8">R-70211</strain>
    </source>
</reference>
<keyword evidence="5" id="KW-0874">Quinone</keyword>
<comment type="subcellular location">
    <subcellularLocation>
        <location evidence="5">Cell membrane</location>
        <topology evidence="5">Multi-pass membrane protein</topology>
    </subcellularLocation>
    <subcellularLocation>
        <location evidence="1">Endomembrane system</location>
        <topology evidence="1">Multi-pass membrane protein</topology>
    </subcellularLocation>
    <subcellularLocation>
        <location evidence="6">Membrane</location>
        <topology evidence="6">Multi-pass membrane protein</topology>
    </subcellularLocation>
</comment>
<dbReference type="PRINTS" id="PR01434">
    <property type="entry name" value="NADHDHGNASE5"/>
</dbReference>
<dbReference type="GO" id="GO:0050136">
    <property type="term" value="F:NADH dehydrogenase (quinone) (non-electrogenic) activity"/>
    <property type="evidence" value="ECO:0007669"/>
    <property type="project" value="UniProtKB-UniRule"/>
</dbReference>
<evidence type="ECO:0000256" key="2">
    <source>
        <dbReference type="ARBA" id="ARBA00022692"/>
    </source>
</evidence>
<keyword evidence="4 5" id="KW-0472">Membrane</keyword>
<dbReference type="NCBIfam" id="NF004442">
    <property type="entry name" value="PRK05777.1-5"/>
    <property type="match status" value="1"/>
</dbReference>
<comment type="similarity">
    <text evidence="5">Belongs to the complex I subunit 2 family.</text>
</comment>
<comment type="subunit">
    <text evidence="5">NDH-1 is composed of 14 different subunits. Subunits NuoA, H, J, K, L, M, N constitute the membrane sector of the complex.</text>
</comment>
<feature type="transmembrane region" description="Helical" evidence="5">
    <location>
        <begin position="109"/>
        <end position="131"/>
    </location>
</feature>
<feature type="transmembrane region" description="Helical" evidence="5">
    <location>
        <begin position="314"/>
        <end position="332"/>
    </location>
</feature>
<dbReference type="GO" id="GO:0042773">
    <property type="term" value="P:ATP synthesis coupled electron transport"/>
    <property type="evidence" value="ECO:0007669"/>
    <property type="project" value="InterPro"/>
</dbReference>